<dbReference type="EMBL" id="KV749220">
    <property type="protein sequence ID" value="OCL10568.1"/>
    <property type="molecule type" value="Genomic_DNA"/>
</dbReference>
<protein>
    <submittedName>
        <fullName evidence="1">Uncharacterized protein</fullName>
    </submittedName>
</protein>
<reference evidence="1 2" key="1">
    <citation type="journal article" date="2016" name="Nat. Commun.">
        <title>Ectomycorrhizal ecology is imprinted in the genome of the dominant symbiotic fungus Cenococcum geophilum.</title>
        <authorList>
            <consortium name="DOE Joint Genome Institute"/>
            <person name="Peter M."/>
            <person name="Kohler A."/>
            <person name="Ohm R.A."/>
            <person name="Kuo A."/>
            <person name="Krutzmann J."/>
            <person name="Morin E."/>
            <person name="Arend M."/>
            <person name="Barry K.W."/>
            <person name="Binder M."/>
            <person name="Choi C."/>
            <person name="Clum A."/>
            <person name="Copeland A."/>
            <person name="Grisel N."/>
            <person name="Haridas S."/>
            <person name="Kipfer T."/>
            <person name="LaButti K."/>
            <person name="Lindquist E."/>
            <person name="Lipzen A."/>
            <person name="Maire R."/>
            <person name="Meier B."/>
            <person name="Mihaltcheva S."/>
            <person name="Molinier V."/>
            <person name="Murat C."/>
            <person name="Poggeler S."/>
            <person name="Quandt C.A."/>
            <person name="Sperisen C."/>
            <person name="Tritt A."/>
            <person name="Tisserant E."/>
            <person name="Crous P.W."/>
            <person name="Henrissat B."/>
            <person name="Nehls U."/>
            <person name="Egli S."/>
            <person name="Spatafora J.W."/>
            <person name="Grigoriev I.V."/>
            <person name="Martin F.M."/>
        </authorList>
    </citation>
    <scope>NUCLEOTIDE SEQUENCE [LARGE SCALE GENOMIC DNA]</scope>
    <source>
        <strain evidence="1 2">CBS 207.34</strain>
    </source>
</reference>
<sequence length="81" mass="9619">MASTRPAGWISSNFPGYRLEKQVVVRFLEDKFGNWEGDSYSEQDFDVKFEQDKYTFNVPRSLTRMESEELMRLRIPDSDDE</sequence>
<accession>A0A8E2F5A3</accession>
<name>A0A8E2F5A3_9PEZI</name>
<evidence type="ECO:0000313" key="1">
    <source>
        <dbReference type="EMBL" id="OCL10568.1"/>
    </source>
</evidence>
<gene>
    <name evidence="1" type="ORF">AOQ84DRAFT_374792</name>
</gene>
<keyword evidence="2" id="KW-1185">Reference proteome</keyword>
<dbReference type="Proteomes" id="UP000250140">
    <property type="component" value="Unassembled WGS sequence"/>
</dbReference>
<dbReference type="AlphaFoldDB" id="A0A8E2F5A3"/>
<proteinExistence type="predicted"/>
<organism evidence="1 2">
    <name type="scientific">Glonium stellatum</name>
    <dbReference type="NCBI Taxonomy" id="574774"/>
    <lineage>
        <taxon>Eukaryota</taxon>
        <taxon>Fungi</taxon>
        <taxon>Dikarya</taxon>
        <taxon>Ascomycota</taxon>
        <taxon>Pezizomycotina</taxon>
        <taxon>Dothideomycetes</taxon>
        <taxon>Pleosporomycetidae</taxon>
        <taxon>Gloniales</taxon>
        <taxon>Gloniaceae</taxon>
        <taxon>Glonium</taxon>
    </lineage>
</organism>
<evidence type="ECO:0000313" key="2">
    <source>
        <dbReference type="Proteomes" id="UP000250140"/>
    </source>
</evidence>